<dbReference type="InterPro" id="IPR005119">
    <property type="entry name" value="LysR_subst-bd"/>
</dbReference>
<protein>
    <submittedName>
        <fullName evidence="6">DNA-binding transcriptional regulator, LysR family</fullName>
    </submittedName>
</protein>
<dbReference type="GO" id="GO:0003700">
    <property type="term" value="F:DNA-binding transcription factor activity"/>
    <property type="evidence" value="ECO:0007669"/>
    <property type="project" value="InterPro"/>
</dbReference>
<keyword evidence="2" id="KW-0805">Transcription regulation</keyword>
<dbReference type="SUPFAM" id="SSF53850">
    <property type="entry name" value="Periplasmic binding protein-like II"/>
    <property type="match status" value="1"/>
</dbReference>
<keyword evidence="4" id="KW-0804">Transcription</keyword>
<dbReference type="EMBL" id="FWXV01000003">
    <property type="protein sequence ID" value="SMD06212.1"/>
    <property type="molecule type" value="Genomic_DNA"/>
</dbReference>
<dbReference type="Proteomes" id="UP000192674">
    <property type="component" value="Unassembled WGS sequence"/>
</dbReference>
<dbReference type="PANTHER" id="PTHR30346:SF0">
    <property type="entry name" value="HCA OPERON TRANSCRIPTIONAL ACTIVATOR HCAR"/>
    <property type="match status" value="1"/>
</dbReference>
<dbReference type="PROSITE" id="PS50931">
    <property type="entry name" value="HTH_LYSR"/>
    <property type="match status" value="1"/>
</dbReference>
<dbReference type="GO" id="GO:0032993">
    <property type="term" value="C:protein-DNA complex"/>
    <property type="evidence" value="ECO:0007669"/>
    <property type="project" value="TreeGrafter"/>
</dbReference>
<comment type="similarity">
    <text evidence="1">Belongs to the LysR transcriptional regulatory family.</text>
</comment>
<evidence type="ECO:0000313" key="7">
    <source>
        <dbReference type="Proteomes" id="UP000192674"/>
    </source>
</evidence>
<dbReference type="SUPFAM" id="SSF46785">
    <property type="entry name" value="Winged helix' DNA-binding domain"/>
    <property type="match status" value="1"/>
</dbReference>
<proteinExistence type="inferred from homology"/>
<dbReference type="Pfam" id="PF00126">
    <property type="entry name" value="HTH_1"/>
    <property type="match status" value="1"/>
</dbReference>
<name>A0A1W2E9V5_KIBAR</name>
<dbReference type="InterPro" id="IPR036390">
    <property type="entry name" value="WH_DNA-bd_sf"/>
</dbReference>
<dbReference type="CDD" id="cd08414">
    <property type="entry name" value="PBP2_LTTR_aromatics_like"/>
    <property type="match status" value="1"/>
</dbReference>
<dbReference type="Pfam" id="PF03466">
    <property type="entry name" value="LysR_substrate"/>
    <property type="match status" value="1"/>
</dbReference>
<evidence type="ECO:0000313" key="6">
    <source>
        <dbReference type="EMBL" id="SMD06212.1"/>
    </source>
</evidence>
<dbReference type="AlphaFoldDB" id="A0A1W2E9V5"/>
<organism evidence="6 7">
    <name type="scientific">Kibdelosporangium aridum</name>
    <dbReference type="NCBI Taxonomy" id="2030"/>
    <lineage>
        <taxon>Bacteria</taxon>
        <taxon>Bacillati</taxon>
        <taxon>Actinomycetota</taxon>
        <taxon>Actinomycetes</taxon>
        <taxon>Pseudonocardiales</taxon>
        <taxon>Pseudonocardiaceae</taxon>
        <taxon>Kibdelosporangium</taxon>
    </lineage>
</organism>
<dbReference type="FunFam" id="1.10.10.10:FF:000001">
    <property type="entry name" value="LysR family transcriptional regulator"/>
    <property type="match status" value="1"/>
</dbReference>
<dbReference type="OrthoDB" id="79118at2"/>
<dbReference type="Gene3D" id="1.10.10.10">
    <property type="entry name" value="Winged helix-like DNA-binding domain superfamily/Winged helix DNA-binding domain"/>
    <property type="match status" value="1"/>
</dbReference>
<dbReference type="RefSeq" id="WP_084428458.1">
    <property type="nucleotide sequence ID" value="NZ_FWXV01000003.1"/>
</dbReference>
<dbReference type="GO" id="GO:0003677">
    <property type="term" value="F:DNA binding"/>
    <property type="evidence" value="ECO:0007669"/>
    <property type="project" value="UniProtKB-KW"/>
</dbReference>
<reference evidence="6 7" key="1">
    <citation type="submission" date="2017-04" db="EMBL/GenBank/DDBJ databases">
        <authorList>
            <person name="Afonso C.L."/>
            <person name="Miller P.J."/>
            <person name="Scott M.A."/>
            <person name="Spackman E."/>
            <person name="Goraichik I."/>
            <person name="Dimitrov K.M."/>
            <person name="Suarez D.L."/>
            <person name="Swayne D.E."/>
        </authorList>
    </citation>
    <scope>NUCLEOTIDE SEQUENCE [LARGE SCALE GENOMIC DNA]</scope>
    <source>
        <strain evidence="6 7">DSM 43828</strain>
    </source>
</reference>
<evidence type="ECO:0000259" key="5">
    <source>
        <dbReference type="PROSITE" id="PS50931"/>
    </source>
</evidence>
<evidence type="ECO:0000256" key="2">
    <source>
        <dbReference type="ARBA" id="ARBA00023015"/>
    </source>
</evidence>
<feature type="domain" description="HTH lysR-type" evidence="5">
    <location>
        <begin position="1"/>
        <end position="58"/>
    </location>
</feature>
<dbReference type="PANTHER" id="PTHR30346">
    <property type="entry name" value="TRANSCRIPTIONAL DUAL REGULATOR HCAR-RELATED"/>
    <property type="match status" value="1"/>
</dbReference>
<dbReference type="InterPro" id="IPR000847">
    <property type="entry name" value="LysR_HTH_N"/>
</dbReference>
<accession>A0A1W2E9V5</accession>
<dbReference type="Gene3D" id="3.40.190.10">
    <property type="entry name" value="Periplasmic binding protein-like II"/>
    <property type="match status" value="2"/>
</dbReference>
<sequence length="278" mass="30315">MERHEVEALLTLAEELHFGRTAQRLHVTTGRVSQTIRQLEHRVGVPLFERTSRKVALTPVGKQLVNDIQPAYEQLRAGLARAIEAGKGLDGELRVGFVGAAAAEMLINAEKVFGRRYPGCAVHLKEMHLGDAPERLRSGEIDIMLGCFPLAAIDLVTGPTLLTELWMLAAPASHPLARRSHVSTKDLAGQTFLEAPCGLSFDGTRPGPRAETFQEILTLVSAGKGIFAVGEHAIRFHDRPDIAYVPISNAPKLEWGPVWRATNENARVRGFVEALTGA</sequence>
<dbReference type="InterPro" id="IPR036388">
    <property type="entry name" value="WH-like_DNA-bd_sf"/>
</dbReference>
<keyword evidence="7" id="KW-1185">Reference proteome</keyword>
<gene>
    <name evidence="6" type="ORF">SAMN05661093_04068</name>
</gene>
<keyword evidence="3 6" id="KW-0238">DNA-binding</keyword>
<evidence type="ECO:0000256" key="1">
    <source>
        <dbReference type="ARBA" id="ARBA00009437"/>
    </source>
</evidence>
<evidence type="ECO:0000256" key="3">
    <source>
        <dbReference type="ARBA" id="ARBA00023125"/>
    </source>
</evidence>
<evidence type="ECO:0000256" key="4">
    <source>
        <dbReference type="ARBA" id="ARBA00023163"/>
    </source>
</evidence>